<dbReference type="Proteomes" id="UP000248790">
    <property type="component" value="Unassembled WGS sequence"/>
</dbReference>
<evidence type="ECO:0000313" key="3">
    <source>
        <dbReference type="Proteomes" id="UP000248790"/>
    </source>
</evidence>
<gene>
    <name evidence="2" type="ORF">LX87_01035</name>
</gene>
<dbReference type="OrthoDB" id="960337at2"/>
<reference evidence="2 3" key="1">
    <citation type="submission" date="2018-06" db="EMBL/GenBank/DDBJ databases">
        <title>Genomic Encyclopedia of Archaeal and Bacterial Type Strains, Phase II (KMG-II): from individual species to whole genera.</title>
        <authorList>
            <person name="Goeker M."/>
        </authorList>
    </citation>
    <scope>NUCLEOTIDE SEQUENCE [LARGE SCALE GENOMIC DNA]</scope>
    <source>
        <strain evidence="2 3">DSM 21851</strain>
    </source>
</reference>
<keyword evidence="1" id="KW-0472">Membrane</keyword>
<dbReference type="EMBL" id="QLMC01000001">
    <property type="protein sequence ID" value="RAK02913.1"/>
    <property type="molecule type" value="Genomic_DNA"/>
</dbReference>
<evidence type="ECO:0000313" key="2">
    <source>
        <dbReference type="EMBL" id="RAK02913.1"/>
    </source>
</evidence>
<organism evidence="2 3">
    <name type="scientific">Larkinella arboricola</name>
    <dbReference type="NCBI Taxonomy" id="643671"/>
    <lineage>
        <taxon>Bacteria</taxon>
        <taxon>Pseudomonadati</taxon>
        <taxon>Bacteroidota</taxon>
        <taxon>Cytophagia</taxon>
        <taxon>Cytophagales</taxon>
        <taxon>Spirosomataceae</taxon>
        <taxon>Larkinella</taxon>
    </lineage>
</organism>
<keyword evidence="1" id="KW-1133">Transmembrane helix</keyword>
<proteinExistence type="predicted"/>
<dbReference type="RefSeq" id="WP_111627071.1">
    <property type="nucleotide sequence ID" value="NZ_QLMC01000001.1"/>
</dbReference>
<name>A0A327XAM0_LARAB</name>
<sequence>MIRQLFINLAGRVQVRVTQFGIKEWLLLFYFFVQPLVWQRCVDGYEYAWHLLQIASLFATADIAEHLVGSFQSQVEHRQLLTRIKEWGLIITTVAFVILFIKSVTIGL</sequence>
<feature type="transmembrane region" description="Helical" evidence="1">
    <location>
        <begin position="87"/>
        <end position="106"/>
    </location>
</feature>
<keyword evidence="3" id="KW-1185">Reference proteome</keyword>
<keyword evidence="1" id="KW-0812">Transmembrane</keyword>
<dbReference type="AlphaFoldDB" id="A0A327XAM0"/>
<evidence type="ECO:0000256" key="1">
    <source>
        <dbReference type="SAM" id="Phobius"/>
    </source>
</evidence>
<protein>
    <submittedName>
        <fullName evidence="2">Uncharacterized protein</fullName>
    </submittedName>
</protein>
<accession>A0A327XAM0</accession>
<comment type="caution">
    <text evidence="2">The sequence shown here is derived from an EMBL/GenBank/DDBJ whole genome shotgun (WGS) entry which is preliminary data.</text>
</comment>